<evidence type="ECO:0000259" key="1">
    <source>
        <dbReference type="PROSITE" id="PS51819"/>
    </source>
</evidence>
<dbReference type="InterPro" id="IPR004360">
    <property type="entry name" value="Glyas_Fos-R_dOase_dom"/>
</dbReference>
<proteinExistence type="predicted"/>
<reference evidence="2 3" key="1">
    <citation type="journal article" date="2016" name="Nat. Commun.">
        <title>Thousands of microbial genomes shed light on interconnected biogeochemical processes in an aquifer system.</title>
        <authorList>
            <person name="Anantharaman K."/>
            <person name="Brown C.T."/>
            <person name="Hug L.A."/>
            <person name="Sharon I."/>
            <person name="Castelle C.J."/>
            <person name="Probst A.J."/>
            <person name="Thomas B.C."/>
            <person name="Singh A."/>
            <person name="Wilkins M.J."/>
            <person name="Karaoz U."/>
            <person name="Brodie E.L."/>
            <person name="Williams K.H."/>
            <person name="Hubbard S.S."/>
            <person name="Banfield J.F."/>
        </authorList>
    </citation>
    <scope>NUCLEOTIDE SEQUENCE [LARGE SCALE GENOMIC DNA]</scope>
</reference>
<accession>A0A1F5Z1I6</accession>
<dbReference type="InterPro" id="IPR029068">
    <property type="entry name" value="Glyas_Bleomycin-R_OHBP_Dase"/>
</dbReference>
<evidence type="ECO:0000313" key="3">
    <source>
        <dbReference type="Proteomes" id="UP000177354"/>
    </source>
</evidence>
<dbReference type="InterPro" id="IPR052164">
    <property type="entry name" value="Anthracycline_SecMetBiosynth"/>
</dbReference>
<dbReference type="Pfam" id="PF00903">
    <property type="entry name" value="Glyoxalase"/>
    <property type="match status" value="1"/>
</dbReference>
<dbReference type="Gene3D" id="3.10.180.10">
    <property type="entry name" value="2,3-Dihydroxybiphenyl 1,2-Dioxygenase, domain 1"/>
    <property type="match status" value="1"/>
</dbReference>
<comment type="caution">
    <text evidence="2">The sequence shown here is derived from an EMBL/GenBank/DDBJ whole genome shotgun (WGS) entry which is preliminary data.</text>
</comment>
<organism evidence="2 3">
    <name type="scientific">Candidatus Gottesmanbacteria bacterium RIFCSPHIGHO2_01_FULL_40_15</name>
    <dbReference type="NCBI Taxonomy" id="1798376"/>
    <lineage>
        <taxon>Bacteria</taxon>
        <taxon>Candidatus Gottesmaniibacteriota</taxon>
    </lineage>
</organism>
<dbReference type="Proteomes" id="UP000177354">
    <property type="component" value="Unassembled WGS sequence"/>
</dbReference>
<evidence type="ECO:0000313" key="2">
    <source>
        <dbReference type="EMBL" id="OGG06213.1"/>
    </source>
</evidence>
<dbReference type="PANTHER" id="PTHR33993">
    <property type="entry name" value="GLYOXALASE-RELATED"/>
    <property type="match status" value="1"/>
</dbReference>
<dbReference type="PROSITE" id="PS51819">
    <property type="entry name" value="VOC"/>
    <property type="match status" value="1"/>
</dbReference>
<gene>
    <name evidence="2" type="ORF">A2777_06445</name>
</gene>
<feature type="domain" description="VOC" evidence="1">
    <location>
        <begin position="50"/>
        <end position="171"/>
    </location>
</feature>
<name>A0A1F5Z1I6_9BACT</name>
<dbReference type="EMBL" id="MFJF01000018">
    <property type="protein sequence ID" value="OGG06213.1"/>
    <property type="molecule type" value="Genomic_DNA"/>
</dbReference>
<protein>
    <recommendedName>
        <fullName evidence="1">VOC domain-containing protein</fullName>
    </recommendedName>
</protein>
<dbReference type="SUPFAM" id="SSF54593">
    <property type="entry name" value="Glyoxalase/Bleomycin resistance protein/Dihydroxybiphenyl dioxygenase"/>
    <property type="match status" value="1"/>
</dbReference>
<dbReference type="PANTHER" id="PTHR33993:SF5">
    <property type="entry name" value="GLYOXALASE"/>
    <property type="match status" value="1"/>
</dbReference>
<sequence>MNNTVIKDECKKESLTQFLCKLQYPFMRLPDDYSNPFYKNLSGRQIMIRGIDSVLLFSKDPKNLADFYKQKVGLEVELVGEYGNNFEEKIFGVKAGDSNLLSILHHSKLKGPNKEPERFMINFEVDNIEETVSKLEKNGVKKIQEIYHVEDYGKIATFEDPDKNYFQMVQVRS</sequence>
<dbReference type="AlphaFoldDB" id="A0A1F5Z1I6"/>
<dbReference type="InterPro" id="IPR037523">
    <property type="entry name" value="VOC_core"/>
</dbReference>